<feature type="transmembrane region" description="Helical" evidence="5">
    <location>
        <begin position="26"/>
        <end position="49"/>
    </location>
</feature>
<reference evidence="6 7" key="1">
    <citation type="journal article" date="2019" name="Nat. Microbiol.">
        <title>Mediterranean grassland soil C-N compound turnover is dependent on rainfall and depth, and is mediated by genomically divergent microorganisms.</title>
        <authorList>
            <person name="Diamond S."/>
            <person name="Andeer P.F."/>
            <person name="Li Z."/>
            <person name="Crits-Christoph A."/>
            <person name="Burstein D."/>
            <person name="Anantharaman K."/>
            <person name="Lane K.R."/>
            <person name="Thomas B.C."/>
            <person name="Pan C."/>
            <person name="Northen T.R."/>
            <person name="Banfield J.F."/>
        </authorList>
    </citation>
    <scope>NUCLEOTIDE SEQUENCE [LARGE SCALE GENOMIC DNA]</scope>
    <source>
        <strain evidence="6">WS_7</strain>
    </source>
</reference>
<feature type="transmembrane region" description="Helical" evidence="5">
    <location>
        <begin position="284"/>
        <end position="306"/>
    </location>
</feature>
<keyword evidence="4 5" id="KW-0472">Membrane</keyword>
<dbReference type="AlphaFoldDB" id="A0A538TK19"/>
<organism evidence="6 7">
    <name type="scientific">Eiseniibacteriota bacterium</name>
    <dbReference type="NCBI Taxonomy" id="2212470"/>
    <lineage>
        <taxon>Bacteria</taxon>
        <taxon>Candidatus Eiseniibacteriota</taxon>
    </lineage>
</organism>
<feature type="transmembrane region" description="Helical" evidence="5">
    <location>
        <begin position="327"/>
        <end position="347"/>
    </location>
</feature>
<dbReference type="Pfam" id="PF02535">
    <property type="entry name" value="Zip"/>
    <property type="match status" value="1"/>
</dbReference>
<name>A0A538TK19_UNCEI</name>
<feature type="transmembrane region" description="Helical" evidence="5">
    <location>
        <begin position="353"/>
        <end position="373"/>
    </location>
</feature>
<feature type="transmembrane region" description="Helical" evidence="5">
    <location>
        <begin position="393"/>
        <end position="411"/>
    </location>
</feature>
<evidence type="ECO:0000256" key="1">
    <source>
        <dbReference type="ARBA" id="ARBA00004141"/>
    </source>
</evidence>
<evidence type="ECO:0000256" key="3">
    <source>
        <dbReference type="ARBA" id="ARBA00022989"/>
    </source>
</evidence>
<dbReference type="GO" id="GO:0016020">
    <property type="term" value="C:membrane"/>
    <property type="evidence" value="ECO:0007669"/>
    <property type="project" value="UniProtKB-SubCell"/>
</dbReference>
<keyword evidence="3 5" id="KW-1133">Transmembrane helix</keyword>
<protein>
    <submittedName>
        <fullName evidence="6">Metal transporter</fullName>
    </submittedName>
</protein>
<dbReference type="EMBL" id="VBOX01000049">
    <property type="protein sequence ID" value="TMQ63962.1"/>
    <property type="molecule type" value="Genomic_DNA"/>
</dbReference>
<keyword evidence="2 5" id="KW-0812">Transmembrane</keyword>
<feature type="transmembrane region" description="Helical" evidence="5">
    <location>
        <begin position="227"/>
        <end position="247"/>
    </location>
</feature>
<evidence type="ECO:0000256" key="2">
    <source>
        <dbReference type="ARBA" id="ARBA00022692"/>
    </source>
</evidence>
<feature type="transmembrane region" description="Helical" evidence="5">
    <location>
        <begin position="190"/>
        <end position="207"/>
    </location>
</feature>
<dbReference type="Proteomes" id="UP000317366">
    <property type="component" value="Unassembled WGS sequence"/>
</dbReference>
<comment type="subcellular location">
    <subcellularLocation>
        <location evidence="1">Membrane</location>
        <topology evidence="1">Multi-pass membrane protein</topology>
    </subcellularLocation>
</comment>
<dbReference type="GO" id="GO:0046873">
    <property type="term" value="F:metal ion transmembrane transporter activity"/>
    <property type="evidence" value="ECO:0007669"/>
    <property type="project" value="InterPro"/>
</dbReference>
<feature type="transmembrane region" description="Helical" evidence="5">
    <location>
        <begin position="160"/>
        <end position="183"/>
    </location>
</feature>
<evidence type="ECO:0000313" key="6">
    <source>
        <dbReference type="EMBL" id="TMQ63962.1"/>
    </source>
</evidence>
<sequence length="412" mass="43879">MTPPREGRPGDAGQAHAATRPSALRVVLSGIAPLVLVGLMVWWFLLFGINYVRLGPPPVEKLAIERVIFKPQEITLLVRNEGPGPLTVAQVLVNQAMWDFSITPGRELARLQSARISIPFDWIEGDPYNFDVITGTGIRHVRKVEVATGTPSVSPRALGIFGLLGVYVGVIPVFLGLLWLPFLRSMPRSWMDFWISLTVGLLAFLAIDTFREAFEVMGRVPEFLNGLMLVALGAIGAFLALTGIDGIMRRRGGSRPAGARGMGLALMIAIGIGLHNLGEGLAIGAAYTLGEVALGSFLILGFTLHNTTEGLAILSPLVQEKVSWRDLFLLGLVGGGPTIVGTWTGAFTYSDPLSLVFLGIGGGAILQVISVLVRARAESGESAIEALAKPRNIAGLLVGFILMYLTGLLVAG</sequence>
<comment type="caution">
    <text evidence="6">The sequence shown here is derived from an EMBL/GenBank/DDBJ whole genome shotgun (WGS) entry which is preliminary data.</text>
</comment>
<proteinExistence type="predicted"/>
<gene>
    <name evidence="6" type="ORF">E6K77_04490</name>
</gene>
<dbReference type="InterPro" id="IPR003689">
    <property type="entry name" value="ZIP"/>
</dbReference>
<feature type="transmembrane region" description="Helical" evidence="5">
    <location>
        <begin position="259"/>
        <end position="278"/>
    </location>
</feature>
<evidence type="ECO:0000313" key="7">
    <source>
        <dbReference type="Proteomes" id="UP000317366"/>
    </source>
</evidence>
<evidence type="ECO:0000256" key="4">
    <source>
        <dbReference type="ARBA" id="ARBA00023136"/>
    </source>
</evidence>
<evidence type="ECO:0000256" key="5">
    <source>
        <dbReference type="SAM" id="Phobius"/>
    </source>
</evidence>
<accession>A0A538TK19</accession>